<dbReference type="Proteomes" id="UP001445076">
    <property type="component" value="Unassembled WGS sequence"/>
</dbReference>
<feature type="transmembrane region" description="Helical" evidence="5">
    <location>
        <begin position="116"/>
        <end position="136"/>
    </location>
</feature>
<keyword evidence="5" id="KW-0012">Acyltransferase</keyword>
<evidence type="ECO:0000256" key="3">
    <source>
        <dbReference type="ARBA" id="ARBA00022989"/>
    </source>
</evidence>
<keyword evidence="3 5" id="KW-1133">Transmembrane helix</keyword>
<evidence type="ECO:0000256" key="2">
    <source>
        <dbReference type="ARBA" id="ARBA00022692"/>
    </source>
</evidence>
<feature type="transmembrane region" description="Helical" evidence="5">
    <location>
        <begin position="413"/>
        <end position="432"/>
    </location>
</feature>
<keyword evidence="5" id="KW-0808">Transferase</keyword>
<name>A0AAW0YMN9_CHEQU</name>
<evidence type="ECO:0000256" key="4">
    <source>
        <dbReference type="ARBA" id="ARBA00023136"/>
    </source>
</evidence>
<feature type="transmembrane region" description="Helical" evidence="5">
    <location>
        <begin position="371"/>
        <end position="393"/>
    </location>
</feature>
<feature type="transmembrane region" description="Helical" evidence="5">
    <location>
        <begin position="341"/>
        <end position="359"/>
    </location>
</feature>
<feature type="transmembrane region" description="Helical" evidence="5">
    <location>
        <begin position="311"/>
        <end position="329"/>
    </location>
</feature>
<proteinExistence type="inferred from homology"/>
<dbReference type="EC" id="2.3.-.-" evidence="5"/>
<dbReference type="GO" id="GO:0005789">
    <property type="term" value="C:endoplasmic reticulum membrane"/>
    <property type="evidence" value="ECO:0007669"/>
    <property type="project" value="UniProtKB-SubCell"/>
</dbReference>
<accession>A0AAW0YMN9</accession>
<comment type="subcellular location">
    <subcellularLocation>
        <location evidence="5">Endoplasmic reticulum membrane</location>
        <topology evidence="5">Multi-pass membrane protein</topology>
    </subcellularLocation>
    <subcellularLocation>
        <location evidence="1">Membrane</location>
        <topology evidence="1">Multi-pass membrane protein</topology>
    </subcellularLocation>
</comment>
<keyword evidence="2 5" id="KW-0812">Transmembrane</keyword>
<dbReference type="InterPro" id="IPR009447">
    <property type="entry name" value="PIGW/GWT1"/>
</dbReference>
<dbReference type="PANTHER" id="PTHR20661:SF0">
    <property type="entry name" value="PHOSPHATIDYLINOSITOL-GLYCAN BIOSYNTHESIS CLASS W PROTEIN"/>
    <property type="match status" value="1"/>
</dbReference>
<evidence type="ECO:0000256" key="1">
    <source>
        <dbReference type="ARBA" id="ARBA00004141"/>
    </source>
</evidence>
<reference evidence="6 7" key="1">
    <citation type="journal article" date="2024" name="BMC Genomics">
        <title>Genome assembly of redclaw crayfish (Cherax quadricarinatus) provides insights into its immune adaptation and hypoxia tolerance.</title>
        <authorList>
            <person name="Liu Z."/>
            <person name="Zheng J."/>
            <person name="Li H."/>
            <person name="Fang K."/>
            <person name="Wang S."/>
            <person name="He J."/>
            <person name="Zhou D."/>
            <person name="Weng S."/>
            <person name="Chi M."/>
            <person name="Gu Z."/>
            <person name="He J."/>
            <person name="Li F."/>
            <person name="Wang M."/>
        </authorList>
    </citation>
    <scope>NUCLEOTIDE SEQUENCE [LARGE SCALE GENOMIC DNA]</scope>
    <source>
        <strain evidence="6">ZL_2023a</strain>
    </source>
</reference>
<dbReference type="GO" id="GO:0032216">
    <property type="term" value="F:glucosaminyl-phosphatidylinositol O-acyltransferase activity"/>
    <property type="evidence" value="ECO:0007669"/>
    <property type="project" value="TreeGrafter"/>
</dbReference>
<gene>
    <name evidence="6" type="ORF">OTU49_007910</name>
</gene>
<dbReference type="Pfam" id="PF06423">
    <property type="entry name" value="GWT1"/>
    <property type="match status" value="1"/>
</dbReference>
<feature type="transmembrane region" description="Helical" evidence="5">
    <location>
        <begin position="237"/>
        <end position="257"/>
    </location>
</feature>
<feature type="transmembrane region" description="Helical" evidence="5">
    <location>
        <begin position="210"/>
        <end position="230"/>
    </location>
</feature>
<evidence type="ECO:0000256" key="5">
    <source>
        <dbReference type="RuleBase" id="RU280819"/>
    </source>
</evidence>
<keyword evidence="5" id="KW-0337">GPI-anchor biosynthesis</keyword>
<comment type="similarity">
    <text evidence="5">Belongs to the PIGW family.</text>
</comment>
<dbReference type="AlphaFoldDB" id="A0AAW0YMN9"/>
<comment type="pathway">
    <text evidence="5">Glycolipid biosynthesis; glycosylphosphatidylinositol-anchor biosynthesis.</text>
</comment>
<dbReference type="PANTHER" id="PTHR20661">
    <property type="entry name" value="PHOSPHATIDYLINOSITOL-GLYCAN BIOSYNTHESIS CLASS W PROTEIN"/>
    <property type="match status" value="1"/>
</dbReference>
<protein>
    <recommendedName>
        <fullName evidence="5">Phosphatidylinositol-glycan biosynthesis class W protein</fullName>
        <ecNumber evidence="5">2.3.-.-</ecNumber>
    </recommendedName>
</protein>
<feature type="transmembrane region" description="Helical" evidence="5">
    <location>
        <begin position="27"/>
        <end position="45"/>
    </location>
</feature>
<feature type="transmembrane region" description="Helical" evidence="5">
    <location>
        <begin position="75"/>
        <end position="95"/>
    </location>
</feature>
<feature type="transmembrane region" description="Helical" evidence="5">
    <location>
        <begin position="277"/>
        <end position="299"/>
    </location>
</feature>
<keyword evidence="5" id="KW-0256">Endoplasmic reticulum</keyword>
<dbReference type="GO" id="GO:0072659">
    <property type="term" value="P:protein localization to plasma membrane"/>
    <property type="evidence" value="ECO:0007669"/>
    <property type="project" value="TreeGrafter"/>
</dbReference>
<keyword evidence="4 5" id="KW-0472">Membrane</keyword>
<dbReference type="GO" id="GO:0006506">
    <property type="term" value="P:GPI anchor biosynthetic process"/>
    <property type="evidence" value="ECO:0007669"/>
    <property type="project" value="UniProtKB-KW"/>
</dbReference>
<comment type="caution">
    <text evidence="6">The sequence shown here is derived from an EMBL/GenBank/DDBJ whole genome shotgun (WGS) entry which is preliminary data.</text>
</comment>
<evidence type="ECO:0000313" key="7">
    <source>
        <dbReference type="Proteomes" id="UP001445076"/>
    </source>
</evidence>
<sequence length="436" mass="47877">MMSTPTSIREAHEAFVSGHSGSSAPDLILAVYPAIPASLLAVVIVQGRTGWLWFLLESIFLVVPLTLSFTICSDYALELCTVLTILTALALCLATPTGTNVCSPSKKARKHLGCVTSLRALLNLATSIAILGVDFHSFPRRFAKTEEYGYSLMDVGAAGFVTMNGIVEGKKRASYRFVARDTVILTVLGVLRLVLARASNYQHHVTEYGLHGNFFFTLALIKLTCSWWIWHLNSLGSVMVALLLSFCHHLFLTVGNGGPWTLSNIGRDTLILANREWLVSVPGYTILYFLGAALGSFLFSRSVNTKLSFPLFILTAWSGVCLAGLHFFVDLPSRRLGNPTFVALVIFFTMIVLTLFSLVEERLKQLLPGMPSVPLTFLAINHKPLLFFLLSNISTGLINKSINTLDVTYPWDVGIIVIYATLLVNVIYFIFITDGG</sequence>
<organism evidence="6 7">
    <name type="scientific">Cherax quadricarinatus</name>
    <name type="common">Australian red claw crayfish</name>
    <dbReference type="NCBI Taxonomy" id="27406"/>
    <lineage>
        <taxon>Eukaryota</taxon>
        <taxon>Metazoa</taxon>
        <taxon>Ecdysozoa</taxon>
        <taxon>Arthropoda</taxon>
        <taxon>Crustacea</taxon>
        <taxon>Multicrustacea</taxon>
        <taxon>Malacostraca</taxon>
        <taxon>Eumalacostraca</taxon>
        <taxon>Eucarida</taxon>
        <taxon>Decapoda</taxon>
        <taxon>Pleocyemata</taxon>
        <taxon>Astacidea</taxon>
        <taxon>Parastacoidea</taxon>
        <taxon>Parastacidae</taxon>
        <taxon>Cherax</taxon>
    </lineage>
</organism>
<feature type="transmembrane region" description="Helical" evidence="5">
    <location>
        <begin position="178"/>
        <end position="198"/>
    </location>
</feature>
<dbReference type="EMBL" id="JARKIK010000004">
    <property type="protein sequence ID" value="KAK8752851.1"/>
    <property type="molecule type" value="Genomic_DNA"/>
</dbReference>
<feature type="transmembrane region" description="Helical" evidence="5">
    <location>
        <begin position="52"/>
        <end position="69"/>
    </location>
</feature>
<comment type="function">
    <text evidence="5">A acetyltransferase, which acetylates the inositol ring of phosphatidylinositol during biosynthesis of GPI-anchor.</text>
</comment>
<keyword evidence="7" id="KW-1185">Reference proteome</keyword>
<evidence type="ECO:0000313" key="6">
    <source>
        <dbReference type="EMBL" id="KAK8752851.1"/>
    </source>
</evidence>